<evidence type="ECO:0000313" key="3">
    <source>
        <dbReference type="EMBL" id="GEP42357.1"/>
    </source>
</evidence>
<evidence type="ECO:0000313" key="4">
    <source>
        <dbReference type="Proteomes" id="UP000321577"/>
    </source>
</evidence>
<feature type="chain" id="PRO_5022016009" description="Sialidase domain-containing protein" evidence="1">
    <location>
        <begin position="18"/>
        <end position="350"/>
    </location>
</feature>
<dbReference type="CDD" id="cd15482">
    <property type="entry name" value="Sialidase_non-viral"/>
    <property type="match status" value="1"/>
</dbReference>
<dbReference type="Pfam" id="PF13088">
    <property type="entry name" value="BNR_2"/>
    <property type="match status" value="1"/>
</dbReference>
<protein>
    <recommendedName>
        <fullName evidence="2">Sialidase domain-containing protein</fullName>
    </recommendedName>
</protein>
<keyword evidence="1" id="KW-0732">Signal</keyword>
<sequence>MKSLLFGLLATAAPLLAADPAILKTEYIYDTGPYPQIHATTIVETPTGMVSAWFGGTHEKHPDVCIWVSRLVDGKWTESVETANGVQPDGTRHPTWNPVLFQPKDAPLMLFYKVGPSPSTWWGELKTSTDGGKTWSAATKLPKGIFGPIKNKPVQLANGDILCPTSNETDTKPSAWAIYFERTSDLGKTWTRTELLHDGIKVGAIQPSVLFLGGDKLEAVGRSKQGKVFQITSDDAGKTWGEISLTNLPNPNSGTDAVTLADGRHLLIYNHTAKGRSPLNLAVSKDGKTWEAALVFENEPKKEFSYPAIMQTKDGLVHITYTWLRQKVKHVVLDPTKLTTKPFVDGAWPQ</sequence>
<proteinExistence type="predicted"/>
<feature type="domain" description="Sialidase" evidence="2">
    <location>
        <begin position="49"/>
        <end position="319"/>
    </location>
</feature>
<gene>
    <name evidence="3" type="ORF">BGE01nite_16480</name>
</gene>
<keyword evidence="4" id="KW-1185">Reference proteome</keyword>
<dbReference type="PANTHER" id="PTHR43752">
    <property type="entry name" value="BNR/ASP-BOX REPEAT FAMILY PROTEIN"/>
    <property type="match status" value="1"/>
</dbReference>
<dbReference type="InterPro" id="IPR011040">
    <property type="entry name" value="Sialidase"/>
</dbReference>
<accession>A0A512M6J6</accession>
<organism evidence="3 4">
    <name type="scientific">Brevifollis gellanilyticus</name>
    <dbReference type="NCBI Taxonomy" id="748831"/>
    <lineage>
        <taxon>Bacteria</taxon>
        <taxon>Pseudomonadati</taxon>
        <taxon>Verrucomicrobiota</taxon>
        <taxon>Verrucomicrobiia</taxon>
        <taxon>Verrucomicrobiales</taxon>
        <taxon>Verrucomicrobiaceae</taxon>
    </lineage>
</organism>
<name>A0A512M6J6_9BACT</name>
<feature type="signal peptide" evidence="1">
    <location>
        <begin position="1"/>
        <end position="17"/>
    </location>
</feature>
<dbReference type="SUPFAM" id="SSF50939">
    <property type="entry name" value="Sialidases"/>
    <property type="match status" value="1"/>
</dbReference>
<reference evidence="3 4" key="1">
    <citation type="submission" date="2019-07" db="EMBL/GenBank/DDBJ databases">
        <title>Whole genome shotgun sequence of Brevifollis gellanilyticus NBRC 108608.</title>
        <authorList>
            <person name="Hosoyama A."/>
            <person name="Uohara A."/>
            <person name="Ohji S."/>
            <person name="Ichikawa N."/>
        </authorList>
    </citation>
    <scope>NUCLEOTIDE SEQUENCE [LARGE SCALE GENOMIC DNA]</scope>
    <source>
        <strain evidence="3 4">NBRC 108608</strain>
    </source>
</reference>
<dbReference type="RefSeq" id="WP_146849959.1">
    <property type="nucleotide sequence ID" value="NZ_BKAG01000009.1"/>
</dbReference>
<dbReference type="Gene3D" id="2.120.10.10">
    <property type="match status" value="1"/>
</dbReference>
<dbReference type="PANTHER" id="PTHR43752:SF2">
    <property type="entry name" value="BNR_ASP-BOX REPEAT FAMILY PROTEIN"/>
    <property type="match status" value="1"/>
</dbReference>
<dbReference type="AlphaFoldDB" id="A0A512M6J6"/>
<evidence type="ECO:0000259" key="2">
    <source>
        <dbReference type="Pfam" id="PF13088"/>
    </source>
</evidence>
<dbReference type="Proteomes" id="UP000321577">
    <property type="component" value="Unassembled WGS sequence"/>
</dbReference>
<dbReference type="InterPro" id="IPR036278">
    <property type="entry name" value="Sialidase_sf"/>
</dbReference>
<dbReference type="OrthoDB" id="41724at2"/>
<dbReference type="EMBL" id="BKAG01000009">
    <property type="protein sequence ID" value="GEP42357.1"/>
    <property type="molecule type" value="Genomic_DNA"/>
</dbReference>
<evidence type="ECO:0000256" key="1">
    <source>
        <dbReference type="SAM" id="SignalP"/>
    </source>
</evidence>
<comment type="caution">
    <text evidence="3">The sequence shown here is derived from an EMBL/GenBank/DDBJ whole genome shotgun (WGS) entry which is preliminary data.</text>
</comment>